<evidence type="ECO:0000256" key="3">
    <source>
        <dbReference type="ARBA" id="ARBA00022692"/>
    </source>
</evidence>
<organism evidence="8 9">
    <name type="scientific">Venturia effusa</name>
    <dbReference type="NCBI Taxonomy" id="50376"/>
    <lineage>
        <taxon>Eukaryota</taxon>
        <taxon>Fungi</taxon>
        <taxon>Dikarya</taxon>
        <taxon>Ascomycota</taxon>
        <taxon>Pezizomycotina</taxon>
        <taxon>Dothideomycetes</taxon>
        <taxon>Pleosporomycetidae</taxon>
        <taxon>Venturiales</taxon>
        <taxon>Venturiaceae</taxon>
        <taxon>Venturia</taxon>
    </lineage>
</organism>
<feature type="transmembrane region" description="Helical" evidence="7">
    <location>
        <begin position="439"/>
        <end position="458"/>
    </location>
</feature>
<dbReference type="InterPro" id="IPR001248">
    <property type="entry name" value="Pur-cyt_permease"/>
</dbReference>
<feature type="transmembrane region" description="Helical" evidence="7">
    <location>
        <begin position="196"/>
        <end position="217"/>
    </location>
</feature>
<keyword evidence="3 7" id="KW-0812">Transmembrane</keyword>
<feature type="transmembrane region" description="Helical" evidence="7">
    <location>
        <begin position="394"/>
        <end position="418"/>
    </location>
</feature>
<evidence type="ECO:0000313" key="8">
    <source>
        <dbReference type="EMBL" id="QDS69288.1"/>
    </source>
</evidence>
<name>A0A517L0Y4_9PEZI</name>
<accession>A0A517L0Y4</accession>
<evidence type="ECO:0000256" key="4">
    <source>
        <dbReference type="ARBA" id="ARBA00022989"/>
    </source>
</evidence>
<feature type="transmembrane region" description="Helical" evidence="7">
    <location>
        <begin position="45"/>
        <end position="66"/>
    </location>
</feature>
<feature type="transmembrane region" description="Helical" evidence="7">
    <location>
        <begin position="274"/>
        <end position="295"/>
    </location>
</feature>
<evidence type="ECO:0000256" key="1">
    <source>
        <dbReference type="ARBA" id="ARBA00004141"/>
    </source>
</evidence>
<dbReference type="PANTHER" id="PTHR30618:SF15">
    <property type="entry name" value="NICOTINAMIDE RIBOSIDE TRANSPORTER 1-RELATED"/>
    <property type="match status" value="1"/>
</dbReference>
<evidence type="ECO:0000256" key="6">
    <source>
        <dbReference type="SAM" id="MobiDB-lite"/>
    </source>
</evidence>
<feature type="transmembrane region" description="Helical" evidence="7">
    <location>
        <begin position="118"/>
        <end position="138"/>
    </location>
</feature>
<evidence type="ECO:0000256" key="5">
    <source>
        <dbReference type="ARBA" id="ARBA00023136"/>
    </source>
</evidence>
<protein>
    <recommendedName>
        <fullName evidence="10">Thiamine transporter thi7</fullName>
    </recommendedName>
</protein>
<keyword evidence="4 7" id="KW-1133">Transmembrane helix</keyword>
<keyword evidence="9" id="KW-1185">Reference proteome</keyword>
<sequence length="553" mass="60310">MPGFMKWAELPARDDVYQNKGTTKWGNHDLYPIVPSERTYGRGAFLLYWVTCGAGLSTFAIGSSYIAVGLTPGEACGAVLIGSCLSSGVAILCGRAGAEKHLGYTMMARVSFGLRGMWLPLFFQIMSNVVFFGLQAVYGGQAISLMLGAMIPQYKDLENTLPTSAGTTTKDLVGFFIYIILYLPIVIWIKPHKLENFMWPAFIGTIGTVFGIMAWAIHGNGGSPGDMIAPTIALSAANRGFRFVQCISSVCGTYGGAADRFSDWTRFSKKKDSYVVGSITAMPVVITLCALLGVLTASATKSHYGTTMWQPLTILTFAQEESYTAGGRAATFFAGLAIWSHQIFVNVTQNNVGAGMDLAGIFPRYVSTQRGAILLCIFGIIAQPWRYFTQATVFLSVISSFAVFASVVTAILVLDYWVIRKKAWKIPDLYKGGPEYIYWYWHGINLRAWAVYIITVIPSLPGLVMSIMGKTDSNAVKIYQITYIFGICLGSILYFVVNRLFPPEGLGIDEDFDEMEVMEGVEVVVNAGTSSGSATPTKGPMMSENRIESDLKV</sequence>
<dbReference type="OrthoDB" id="2018619at2759"/>
<feature type="transmembrane region" description="Helical" evidence="7">
    <location>
        <begin position="172"/>
        <end position="189"/>
    </location>
</feature>
<comment type="similarity">
    <text evidence="2">Belongs to the purine-cytosine permease (2.A.39) family.</text>
</comment>
<feature type="transmembrane region" description="Helical" evidence="7">
    <location>
        <begin position="371"/>
        <end position="388"/>
    </location>
</feature>
<evidence type="ECO:0000256" key="2">
    <source>
        <dbReference type="ARBA" id="ARBA00008974"/>
    </source>
</evidence>
<comment type="subcellular location">
    <subcellularLocation>
        <location evidence="1">Membrane</location>
        <topology evidence="1">Multi-pass membrane protein</topology>
    </subcellularLocation>
</comment>
<evidence type="ECO:0000256" key="7">
    <source>
        <dbReference type="SAM" id="Phobius"/>
    </source>
</evidence>
<dbReference type="Proteomes" id="UP000316270">
    <property type="component" value="Chromosome 3"/>
</dbReference>
<feature type="transmembrane region" description="Helical" evidence="7">
    <location>
        <begin position="78"/>
        <end position="98"/>
    </location>
</feature>
<feature type="transmembrane region" description="Helical" evidence="7">
    <location>
        <begin position="478"/>
        <end position="497"/>
    </location>
</feature>
<dbReference type="EMBL" id="CP042187">
    <property type="protein sequence ID" value="QDS69288.1"/>
    <property type="molecule type" value="Genomic_DNA"/>
</dbReference>
<evidence type="ECO:0008006" key="10">
    <source>
        <dbReference type="Google" id="ProtNLM"/>
    </source>
</evidence>
<reference evidence="8 9" key="1">
    <citation type="submission" date="2019-07" db="EMBL/GenBank/DDBJ databases">
        <title>Finished genome of Venturia effusa.</title>
        <authorList>
            <person name="Young C.A."/>
            <person name="Cox M.P."/>
            <person name="Ganley A.R.D."/>
            <person name="David W.J."/>
        </authorList>
    </citation>
    <scope>NUCLEOTIDE SEQUENCE [LARGE SCALE GENOMIC DNA]</scope>
    <source>
        <strain evidence="9">albino</strain>
    </source>
</reference>
<dbReference type="Pfam" id="PF02133">
    <property type="entry name" value="Transp_cyt_pur"/>
    <property type="match status" value="1"/>
</dbReference>
<dbReference type="GO" id="GO:0015205">
    <property type="term" value="F:nucleobase transmembrane transporter activity"/>
    <property type="evidence" value="ECO:0007669"/>
    <property type="project" value="TreeGrafter"/>
</dbReference>
<dbReference type="Gene3D" id="1.10.4160.10">
    <property type="entry name" value="Hydantoin permease"/>
    <property type="match status" value="1"/>
</dbReference>
<keyword evidence="5 7" id="KW-0472">Membrane</keyword>
<dbReference type="AlphaFoldDB" id="A0A517L0Y4"/>
<proteinExistence type="inferred from homology"/>
<dbReference type="GO" id="GO:0005886">
    <property type="term" value="C:plasma membrane"/>
    <property type="evidence" value="ECO:0007669"/>
    <property type="project" value="TreeGrafter"/>
</dbReference>
<dbReference type="InterPro" id="IPR045225">
    <property type="entry name" value="Uracil/uridine/allantoin_perm"/>
</dbReference>
<dbReference type="PANTHER" id="PTHR30618">
    <property type="entry name" value="NCS1 FAMILY PURINE/PYRIMIDINE TRANSPORTER"/>
    <property type="match status" value="1"/>
</dbReference>
<gene>
    <name evidence="8" type="ORF">FKW77_002567</name>
</gene>
<evidence type="ECO:0000313" key="9">
    <source>
        <dbReference type="Proteomes" id="UP000316270"/>
    </source>
</evidence>
<feature type="region of interest" description="Disordered" evidence="6">
    <location>
        <begin position="528"/>
        <end position="553"/>
    </location>
</feature>